<protein>
    <submittedName>
        <fullName evidence="2">Uncharacterized protein</fullName>
    </submittedName>
</protein>
<evidence type="ECO:0000313" key="3">
    <source>
        <dbReference type="Proteomes" id="UP000324106"/>
    </source>
</evidence>
<dbReference type="Proteomes" id="UP000324106">
    <property type="component" value="Chromosome"/>
</dbReference>
<feature type="chain" id="PRO_5025056296" evidence="1">
    <location>
        <begin position="30"/>
        <end position="194"/>
    </location>
</feature>
<feature type="signal peptide" evidence="1">
    <location>
        <begin position="1"/>
        <end position="29"/>
    </location>
</feature>
<dbReference type="EMBL" id="CP029194">
    <property type="protein sequence ID" value="QES20009.1"/>
    <property type="molecule type" value="Genomic_DNA"/>
</dbReference>
<reference evidence="2 3" key="1">
    <citation type="submission" date="2018-05" db="EMBL/GenBank/DDBJ databases">
        <title>Streptomyces venezuelae.</title>
        <authorList>
            <person name="Kim W."/>
            <person name="Lee N."/>
            <person name="Cho B.-K."/>
        </authorList>
    </citation>
    <scope>NUCLEOTIDE SEQUENCE [LARGE SCALE GENOMIC DNA]</scope>
    <source>
        <strain evidence="2 3">ATCC 15068</strain>
    </source>
</reference>
<evidence type="ECO:0000256" key="1">
    <source>
        <dbReference type="SAM" id="SignalP"/>
    </source>
</evidence>
<dbReference type="RefSeq" id="WP_150266402.1">
    <property type="nucleotide sequence ID" value="NZ_CP029194.1"/>
</dbReference>
<dbReference type="OrthoDB" id="4312577at2"/>
<name>A0A5P2AUZ0_STRVZ</name>
<proteinExistence type="predicted"/>
<gene>
    <name evidence="2" type="ORF">DEJ46_13565</name>
</gene>
<keyword evidence="1" id="KW-0732">Signal</keyword>
<accession>A0A5P2AUZ0</accession>
<organism evidence="2 3">
    <name type="scientific">Streptomyces venezuelae</name>
    <dbReference type="NCBI Taxonomy" id="54571"/>
    <lineage>
        <taxon>Bacteria</taxon>
        <taxon>Bacillati</taxon>
        <taxon>Actinomycetota</taxon>
        <taxon>Actinomycetes</taxon>
        <taxon>Kitasatosporales</taxon>
        <taxon>Streptomycetaceae</taxon>
        <taxon>Streptomyces</taxon>
    </lineage>
</organism>
<evidence type="ECO:0000313" key="2">
    <source>
        <dbReference type="EMBL" id="QES20009.1"/>
    </source>
</evidence>
<sequence length="194" mass="20158">MRNKFTAGLVTTCLSAATLALLPAGNAQAAEMMCSPGSIKYTWSTVSKAPVVTHRKAIEHYTGGVVTKTVSASSVTSITASVTATSGVEVSGSVAMASLSGKVGLELKAEGSKTKTTAESITHRLSSRGKYVLYAGTVKTQGYYTQFRCDRGTRWVNTGNYGKAISFTVATEGGLKCGTTVPAGSLAAYAKRYC</sequence>
<dbReference type="AlphaFoldDB" id="A0A5P2AUZ0"/>